<keyword evidence="10" id="KW-0575">Peroxidase</keyword>
<gene>
    <name evidence="10" type="ORF">GCM10022216_00060</name>
</gene>
<keyword evidence="11" id="KW-1185">Reference proteome</keyword>
<comment type="subcellular location">
    <subcellularLocation>
        <location evidence="1">Periplasm</location>
    </subcellularLocation>
</comment>
<evidence type="ECO:0000256" key="4">
    <source>
        <dbReference type="ARBA" id="ARBA00022729"/>
    </source>
</evidence>
<comment type="caution">
    <text evidence="10">The sequence shown here is derived from an EMBL/GenBank/DDBJ whole genome shotgun (WGS) entry which is preliminary data.</text>
</comment>
<dbReference type="GO" id="GO:0004601">
    <property type="term" value="F:peroxidase activity"/>
    <property type="evidence" value="ECO:0007669"/>
    <property type="project" value="UniProtKB-KW"/>
</dbReference>
<keyword evidence="3 8" id="KW-0479">Metal-binding</keyword>
<dbReference type="PIRSF" id="PIRSF000294">
    <property type="entry name" value="Cytochrome-c_peroxidase"/>
    <property type="match status" value="1"/>
</dbReference>
<dbReference type="SUPFAM" id="SSF46626">
    <property type="entry name" value="Cytochrome c"/>
    <property type="match status" value="2"/>
</dbReference>
<keyword evidence="5" id="KW-0574">Periplasm</keyword>
<dbReference type="Gene3D" id="1.10.760.10">
    <property type="entry name" value="Cytochrome c-like domain"/>
    <property type="match status" value="2"/>
</dbReference>
<dbReference type="InterPro" id="IPR036909">
    <property type="entry name" value="Cyt_c-like_dom_sf"/>
</dbReference>
<name>A0ABP7Y793_9SPHI</name>
<dbReference type="EMBL" id="BAAAZI010000001">
    <property type="protein sequence ID" value="GAA4130725.1"/>
    <property type="molecule type" value="Genomic_DNA"/>
</dbReference>
<dbReference type="InterPro" id="IPR026259">
    <property type="entry name" value="MauG/Cytc_peroxidase"/>
</dbReference>
<evidence type="ECO:0000256" key="2">
    <source>
        <dbReference type="ARBA" id="ARBA00022617"/>
    </source>
</evidence>
<reference evidence="11" key="1">
    <citation type="journal article" date="2019" name="Int. J. Syst. Evol. Microbiol.">
        <title>The Global Catalogue of Microorganisms (GCM) 10K type strain sequencing project: providing services to taxonomists for standard genome sequencing and annotation.</title>
        <authorList>
            <consortium name="The Broad Institute Genomics Platform"/>
            <consortium name="The Broad Institute Genome Sequencing Center for Infectious Disease"/>
            <person name="Wu L."/>
            <person name="Ma J."/>
        </authorList>
    </citation>
    <scope>NUCLEOTIDE SEQUENCE [LARGE SCALE GENOMIC DNA]</scope>
    <source>
        <strain evidence="11">JCM 16704</strain>
    </source>
</reference>
<evidence type="ECO:0000256" key="8">
    <source>
        <dbReference type="PROSITE-ProRule" id="PRU00433"/>
    </source>
</evidence>
<evidence type="ECO:0000256" key="6">
    <source>
        <dbReference type="ARBA" id="ARBA00023002"/>
    </source>
</evidence>
<dbReference type="PANTHER" id="PTHR30600:SF10">
    <property type="entry name" value="BLL6722 PROTEIN"/>
    <property type="match status" value="1"/>
</dbReference>
<dbReference type="RefSeq" id="WP_344672634.1">
    <property type="nucleotide sequence ID" value="NZ_BAAAZI010000001.1"/>
</dbReference>
<protein>
    <submittedName>
        <fullName evidence="10">Cytochrome c peroxidase</fullName>
    </submittedName>
</protein>
<dbReference type="Proteomes" id="UP001500101">
    <property type="component" value="Unassembled WGS sequence"/>
</dbReference>
<dbReference type="Pfam" id="PF03150">
    <property type="entry name" value="CCP_MauG"/>
    <property type="match status" value="1"/>
</dbReference>
<sequence length="342" mass="39474">MNKNIFLVLGMILGLIIACQKADELIEEPFKSFIRPSYFPEPTYNFASNPISKEGFELGKKLFYDPILSRDNTISCGSCHIAQNAFTHHGHDVSHGIDDKQGTRNSPPLFNLAWNKSFFWDGGVFHLDLFPVAPIENPVEMDEKMVNVLAKLNKIPSYRAEFKKVFGTEEINSINMFKAMSQFMTLLISDNSKYDQVQRKETSFSAEEQKGYAIYQAKCSTCHQEPLFTDGSYRDNGLGENSFEDQGRFEISQLEEDRLKFKVPSLRNLKYSPPYMHDGQLRTLEAVINHYRRDIQNTKNLDPILRKEMKIELSDSEVDQLMAFLNTLNDEKFINNTLFHEF</sequence>
<dbReference type="PROSITE" id="PS51007">
    <property type="entry name" value="CYTC"/>
    <property type="match status" value="1"/>
</dbReference>
<evidence type="ECO:0000259" key="9">
    <source>
        <dbReference type="PROSITE" id="PS51007"/>
    </source>
</evidence>
<accession>A0ABP7Y793</accession>
<dbReference type="PANTHER" id="PTHR30600">
    <property type="entry name" value="CYTOCHROME C PEROXIDASE-RELATED"/>
    <property type="match status" value="1"/>
</dbReference>
<dbReference type="PROSITE" id="PS51257">
    <property type="entry name" value="PROKAR_LIPOPROTEIN"/>
    <property type="match status" value="1"/>
</dbReference>
<evidence type="ECO:0000256" key="5">
    <source>
        <dbReference type="ARBA" id="ARBA00022764"/>
    </source>
</evidence>
<dbReference type="InterPro" id="IPR004852">
    <property type="entry name" value="Di-haem_cyt_c_peroxidsae"/>
</dbReference>
<keyword evidence="4" id="KW-0732">Signal</keyword>
<dbReference type="InterPro" id="IPR051395">
    <property type="entry name" value="Cytochrome_c_Peroxidase/MauG"/>
</dbReference>
<organism evidence="10 11">
    <name type="scientific">Sphingobacterium kyonggiense</name>
    <dbReference type="NCBI Taxonomy" id="714075"/>
    <lineage>
        <taxon>Bacteria</taxon>
        <taxon>Pseudomonadati</taxon>
        <taxon>Bacteroidota</taxon>
        <taxon>Sphingobacteriia</taxon>
        <taxon>Sphingobacteriales</taxon>
        <taxon>Sphingobacteriaceae</taxon>
        <taxon>Sphingobacterium</taxon>
    </lineage>
</organism>
<keyword evidence="6" id="KW-0560">Oxidoreductase</keyword>
<dbReference type="InterPro" id="IPR009056">
    <property type="entry name" value="Cyt_c-like_dom"/>
</dbReference>
<dbReference type="Pfam" id="PF00034">
    <property type="entry name" value="Cytochrom_C"/>
    <property type="match status" value="1"/>
</dbReference>
<evidence type="ECO:0000256" key="7">
    <source>
        <dbReference type="ARBA" id="ARBA00023004"/>
    </source>
</evidence>
<feature type="domain" description="Cytochrome c" evidence="9">
    <location>
        <begin position="206"/>
        <end position="329"/>
    </location>
</feature>
<keyword evidence="7 8" id="KW-0408">Iron</keyword>
<evidence type="ECO:0000313" key="10">
    <source>
        <dbReference type="EMBL" id="GAA4130725.1"/>
    </source>
</evidence>
<evidence type="ECO:0000313" key="11">
    <source>
        <dbReference type="Proteomes" id="UP001500101"/>
    </source>
</evidence>
<evidence type="ECO:0000256" key="3">
    <source>
        <dbReference type="ARBA" id="ARBA00022723"/>
    </source>
</evidence>
<proteinExistence type="predicted"/>
<keyword evidence="2 8" id="KW-0349">Heme</keyword>
<evidence type="ECO:0000256" key="1">
    <source>
        <dbReference type="ARBA" id="ARBA00004418"/>
    </source>
</evidence>